<keyword evidence="1" id="KW-0460">Magnesium</keyword>
<proteinExistence type="predicted"/>
<dbReference type="Proteomes" id="UP000244932">
    <property type="component" value="Unassembled WGS sequence"/>
</dbReference>
<dbReference type="Pfam" id="PF12804">
    <property type="entry name" value="NTP_transf_3"/>
    <property type="match status" value="1"/>
</dbReference>
<keyword evidence="4" id="KW-1185">Reference proteome</keyword>
<dbReference type="Gene3D" id="3.90.550.10">
    <property type="entry name" value="Spore Coat Polysaccharide Biosynthesis Protein SpsA, Chain A"/>
    <property type="match status" value="1"/>
</dbReference>
<dbReference type="InterPro" id="IPR012184">
    <property type="entry name" value="Bifunc_Mopterin-bd"/>
</dbReference>
<dbReference type="CDD" id="cd03522">
    <property type="entry name" value="MoeA_like"/>
    <property type="match status" value="1"/>
</dbReference>
<reference evidence="3 4" key="1">
    <citation type="submission" date="2018-03" db="EMBL/GenBank/DDBJ databases">
        <authorList>
            <person name="Keele B.F."/>
        </authorList>
    </citation>
    <scope>NUCLEOTIDE SEQUENCE [LARGE SCALE GENOMIC DNA]</scope>
    <source>
        <strain evidence="3 4">CeCT 8812</strain>
    </source>
</reference>
<dbReference type="SUPFAM" id="SSF53448">
    <property type="entry name" value="Nucleotide-diphospho-sugar transferases"/>
    <property type="match status" value="1"/>
</dbReference>
<dbReference type="PANTHER" id="PTHR43777">
    <property type="entry name" value="MOLYBDENUM COFACTOR CYTIDYLYLTRANSFERASE"/>
    <property type="match status" value="1"/>
</dbReference>
<dbReference type="PIRSF" id="PIRSF036626">
    <property type="entry name" value="MPTBd_MobAlike"/>
    <property type="match status" value="1"/>
</dbReference>
<evidence type="ECO:0000259" key="2">
    <source>
        <dbReference type="SMART" id="SM00852"/>
    </source>
</evidence>
<organism evidence="3 4">
    <name type="scientific">Pontivivens insulae</name>
    <dbReference type="NCBI Taxonomy" id="1639689"/>
    <lineage>
        <taxon>Bacteria</taxon>
        <taxon>Pseudomonadati</taxon>
        <taxon>Pseudomonadota</taxon>
        <taxon>Alphaproteobacteria</taxon>
        <taxon>Rhodobacterales</taxon>
        <taxon>Paracoccaceae</taxon>
        <taxon>Pontivivens</taxon>
    </lineage>
</organism>
<dbReference type="SUPFAM" id="SSF53218">
    <property type="entry name" value="Molybdenum cofactor biosynthesis proteins"/>
    <property type="match status" value="1"/>
</dbReference>
<dbReference type="PANTHER" id="PTHR43777:SF1">
    <property type="entry name" value="MOLYBDENUM COFACTOR CYTIDYLYLTRANSFERASE"/>
    <property type="match status" value="1"/>
</dbReference>
<dbReference type="Gene3D" id="3.40.980.10">
    <property type="entry name" value="MoaB/Mog-like domain"/>
    <property type="match status" value="1"/>
</dbReference>
<dbReference type="EMBL" id="OMKW01000001">
    <property type="protein sequence ID" value="SPF28636.1"/>
    <property type="molecule type" value="Genomic_DNA"/>
</dbReference>
<dbReference type="OrthoDB" id="9779263at2"/>
<evidence type="ECO:0000313" key="3">
    <source>
        <dbReference type="EMBL" id="SPF28636.1"/>
    </source>
</evidence>
<dbReference type="Pfam" id="PF00994">
    <property type="entry name" value="MoCF_biosynth"/>
    <property type="match status" value="1"/>
</dbReference>
<dbReference type="SMART" id="SM00852">
    <property type="entry name" value="MoCF_biosynth"/>
    <property type="match status" value="1"/>
</dbReference>
<dbReference type="CDD" id="cd04182">
    <property type="entry name" value="GT_2_like_f"/>
    <property type="match status" value="1"/>
</dbReference>
<protein>
    <submittedName>
        <fullName evidence="3">Purine catabolism protein PucB</fullName>
    </submittedName>
</protein>
<dbReference type="AlphaFoldDB" id="A0A2R8A8T2"/>
<evidence type="ECO:0000256" key="1">
    <source>
        <dbReference type="ARBA" id="ARBA00022842"/>
    </source>
</evidence>
<name>A0A2R8A8T2_9RHOB</name>
<dbReference type="InterPro" id="IPR036425">
    <property type="entry name" value="MoaB/Mog-like_dom_sf"/>
</dbReference>
<dbReference type="RefSeq" id="WP_108781321.1">
    <property type="nucleotide sequence ID" value="NZ_OMKW01000001.1"/>
</dbReference>
<evidence type="ECO:0000313" key="4">
    <source>
        <dbReference type="Proteomes" id="UP000244932"/>
    </source>
</evidence>
<accession>A0A2R8A8T2</accession>
<dbReference type="InterPro" id="IPR001453">
    <property type="entry name" value="MoaB/Mog_dom"/>
</dbReference>
<dbReference type="GO" id="GO:0016779">
    <property type="term" value="F:nucleotidyltransferase activity"/>
    <property type="evidence" value="ECO:0007669"/>
    <property type="project" value="UniProtKB-ARBA"/>
</dbReference>
<sequence>MKFGPVPLDQAHGATLAHSITVDGFRLRKGAVLSDDDVAMLRAAQFAEVTVARFEPGDVAEDEAARRLATALAAPGLRVADPFTGRVNLFAERAGLIAVDRGGVDALNSVDEAITLATLPHLARVAAGAMVATVKIIPYAAPATALERANPAPGVLTLHPFRPLTCRIILTQTPGLKDSVVAKGGQVTAERLSALGLSPAASIVVPHDSAALADALHAAHEDLILILGGSATSDRRDTVPEGVRAAGGQIQRFGMPVDPGNLLFLAQKGASHIVGLPGCARSPALNGADWVLERLVAGVEVTSADIAAMGVGGLLKEIPTRPQPRQRRTQRAPRAAILLLAAGQGRRMRGADKLLEDVDGQPLIRHLANRALASAATSVIVAVPSGHTDRIAALAGLPVTIVEVPDAVEGMSASLRAAAQQIGDADSAIVMLGDMPDISTTLLDRLIARAGAQGGAEIVRPVLRDGRAGHPVLFGKSHVPALCAVTGDRGARDVIAAAHDALELIEVEDDAPLTDLDTPEAWADWRARRNG</sequence>
<feature type="domain" description="MoaB/Mog" evidence="2">
    <location>
        <begin position="167"/>
        <end position="297"/>
    </location>
</feature>
<dbReference type="InterPro" id="IPR025877">
    <property type="entry name" value="MobA-like_NTP_Trfase"/>
</dbReference>
<gene>
    <name evidence="3" type="primary">pucB</name>
    <name evidence="3" type="ORF">POI8812_00938</name>
</gene>
<dbReference type="InterPro" id="IPR029044">
    <property type="entry name" value="Nucleotide-diphossugar_trans"/>
</dbReference>